<keyword evidence="6 14" id="KW-0349">Heme</keyword>
<evidence type="ECO:0000256" key="4">
    <source>
        <dbReference type="ARBA" id="ARBA00004406"/>
    </source>
</evidence>
<accession>T1GEH8</accession>
<dbReference type="InterPro" id="IPR001128">
    <property type="entry name" value="Cyt_P450"/>
</dbReference>
<evidence type="ECO:0000256" key="6">
    <source>
        <dbReference type="ARBA" id="ARBA00022617"/>
    </source>
</evidence>
<keyword evidence="10 15" id="KW-0560">Oxidoreductase</keyword>
<organism evidence="16 17">
    <name type="scientific">Megaselia scalaris</name>
    <name type="common">Humpbacked fly</name>
    <name type="synonym">Phora scalaris</name>
    <dbReference type="NCBI Taxonomy" id="36166"/>
    <lineage>
        <taxon>Eukaryota</taxon>
        <taxon>Metazoa</taxon>
        <taxon>Ecdysozoa</taxon>
        <taxon>Arthropoda</taxon>
        <taxon>Hexapoda</taxon>
        <taxon>Insecta</taxon>
        <taxon>Pterygota</taxon>
        <taxon>Neoptera</taxon>
        <taxon>Endopterygota</taxon>
        <taxon>Diptera</taxon>
        <taxon>Brachycera</taxon>
        <taxon>Muscomorpha</taxon>
        <taxon>Platypezoidea</taxon>
        <taxon>Phoridae</taxon>
        <taxon>Megaseliini</taxon>
        <taxon>Megaselia</taxon>
    </lineage>
</organism>
<keyword evidence="9" id="KW-0492">Microsome</keyword>
<keyword evidence="17" id="KW-1185">Reference proteome</keyword>
<comment type="similarity">
    <text evidence="5 15">Belongs to the cytochrome P450 family.</text>
</comment>
<comment type="cofactor">
    <cofactor evidence="1 14">
        <name>heme</name>
        <dbReference type="ChEBI" id="CHEBI:30413"/>
    </cofactor>
</comment>
<feature type="binding site" description="axial binding residue" evidence="14">
    <location>
        <position position="322"/>
    </location>
    <ligand>
        <name>heme</name>
        <dbReference type="ChEBI" id="CHEBI:30413"/>
    </ligand>
    <ligandPart>
        <name>Fe</name>
        <dbReference type="ChEBI" id="CHEBI:18248"/>
    </ligandPart>
</feature>
<sequence>MCMIIFIKCLPSTENTWRLHRKYINPCFSLNMLLGFFGIYNKTANELSDVLEKYVGQDASDLRMVFARSMINTSTETTMGKTLEGTKLDLLPQYQICMKAIMTQMFWPWYQYNFIFQFHNLFKPMKAAKKIISRTVNQLIEDNINDTAINNNNNNSESEERPIFIKQAIKLAKENKFTMEDVDAFETTATAIYNALFCLAENTDCQDRLYEEIMDVIPDDIEITYDHIKDMPYLTMTLNESLRLLPPIMLNPREATEDFQLYDKSWIPKGVQFIISIYHLHRNKKYWGPRADEYDPENFSPENVGKRHPFAFIPFSKGARNCIGWRYAQFALKVALIKLIRKYKFTTDYKLKDSVIIPTITMNFQDVPKLKVSLR</sequence>
<evidence type="ECO:0000256" key="14">
    <source>
        <dbReference type="PIRSR" id="PIRSR602403-1"/>
    </source>
</evidence>
<dbReference type="STRING" id="36166.T1GEH8"/>
<dbReference type="PROSITE" id="PS00086">
    <property type="entry name" value="CYTOCHROME_P450"/>
    <property type="match status" value="1"/>
</dbReference>
<evidence type="ECO:0000256" key="12">
    <source>
        <dbReference type="ARBA" id="ARBA00023033"/>
    </source>
</evidence>
<dbReference type="GO" id="GO:0005506">
    <property type="term" value="F:iron ion binding"/>
    <property type="evidence" value="ECO:0007669"/>
    <property type="project" value="InterPro"/>
</dbReference>
<keyword evidence="12 15" id="KW-0503">Monooxygenase</keyword>
<dbReference type="AlphaFoldDB" id="T1GEH8"/>
<evidence type="ECO:0000256" key="1">
    <source>
        <dbReference type="ARBA" id="ARBA00001971"/>
    </source>
</evidence>
<keyword evidence="13" id="KW-0472">Membrane</keyword>
<evidence type="ECO:0000256" key="11">
    <source>
        <dbReference type="ARBA" id="ARBA00023004"/>
    </source>
</evidence>
<comment type="subcellular location">
    <subcellularLocation>
        <location evidence="4">Endoplasmic reticulum membrane</location>
        <topology evidence="4">Peripheral membrane protein</topology>
    </subcellularLocation>
    <subcellularLocation>
        <location evidence="3">Microsome membrane</location>
        <topology evidence="3">Peripheral membrane protein</topology>
    </subcellularLocation>
</comment>
<evidence type="ECO:0000256" key="15">
    <source>
        <dbReference type="RuleBase" id="RU000461"/>
    </source>
</evidence>
<dbReference type="EMBL" id="CAQQ02175724">
    <property type="status" value="NOT_ANNOTATED_CDS"/>
    <property type="molecule type" value="Genomic_DNA"/>
</dbReference>
<keyword evidence="8" id="KW-0256">Endoplasmic reticulum</keyword>
<evidence type="ECO:0000256" key="10">
    <source>
        <dbReference type="ARBA" id="ARBA00023002"/>
    </source>
</evidence>
<dbReference type="HOGENOM" id="CLU_001570_5_1_1"/>
<evidence type="ECO:0000256" key="2">
    <source>
        <dbReference type="ARBA" id="ARBA00003690"/>
    </source>
</evidence>
<dbReference type="GO" id="GO:0005789">
    <property type="term" value="C:endoplasmic reticulum membrane"/>
    <property type="evidence" value="ECO:0007669"/>
    <property type="project" value="UniProtKB-SubCell"/>
</dbReference>
<proteinExistence type="inferred from homology"/>
<dbReference type="PANTHER" id="PTHR24291">
    <property type="entry name" value="CYTOCHROME P450 FAMILY 4"/>
    <property type="match status" value="1"/>
</dbReference>
<dbReference type="GO" id="GO:0020037">
    <property type="term" value="F:heme binding"/>
    <property type="evidence" value="ECO:0007669"/>
    <property type="project" value="InterPro"/>
</dbReference>
<evidence type="ECO:0008006" key="18">
    <source>
        <dbReference type="Google" id="ProtNLM"/>
    </source>
</evidence>
<name>T1GEH8_MEGSC</name>
<dbReference type="Pfam" id="PF00067">
    <property type="entry name" value="p450"/>
    <property type="match status" value="1"/>
</dbReference>
<dbReference type="PANTHER" id="PTHR24291:SF189">
    <property type="entry name" value="CYTOCHROME P450 4C3-RELATED"/>
    <property type="match status" value="1"/>
</dbReference>
<reference evidence="17" key="1">
    <citation type="submission" date="2013-02" db="EMBL/GenBank/DDBJ databases">
        <authorList>
            <person name="Hughes D."/>
        </authorList>
    </citation>
    <scope>NUCLEOTIDE SEQUENCE</scope>
    <source>
        <strain>Durham</strain>
        <strain evidence="17">NC isolate 2 -- Noor lab</strain>
    </source>
</reference>
<dbReference type="EMBL" id="CAQQ02175723">
    <property type="status" value="NOT_ANNOTATED_CDS"/>
    <property type="molecule type" value="Genomic_DNA"/>
</dbReference>
<evidence type="ECO:0000256" key="13">
    <source>
        <dbReference type="ARBA" id="ARBA00023136"/>
    </source>
</evidence>
<keyword evidence="7 14" id="KW-0479">Metal-binding</keyword>
<evidence type="ECO:0000256" key="7">
    <source>
        <dbReference type="ARBA" id="ARBA00022723"/>
    </source>
</evidence>
<dbReference type="GO" id="GO:0016705">
    <property type="term" value="F:oxidoreductase activity, acting on paired donors, with incorporation or reduction of molecular oxygen"/>
    <property type="evidence" value="ECO:0007669"/>
    <property type="project" value="InterPro"/>
</dbReference>
<dbReference type="EnsemblMetazoa" id="MESCA001742-RA">
    <property type="protein sequence ID" value="MESCA001742-PA"/>
    <property type="gene ID" value="MESCA001742"/>
</dbReference>
<keyword evidence="11 14" id="KW-0408">Iron</keyword>
<dbReference type="OMA" id="NSRFCRQ"/>
<dbReference type="InterPro" id="IPR017972">
    <property type="entry name" value="Cyt_P450_CS"/>
</dbReference>
<evidence type="ECO:0000256" key="5">
    <source>
        <dbReference type="ARBA" id="ARBA00010617"/>
    </source>
</evidence>
<evidence type="ECO:0000256" key="8">
    <source>
        <dbReference type="ARBA" id="ARBA00022824"/>
    </source>
</evidence>
<evidence type="ECO:0000256" key="9">
    <source>
        <dbReference type="ARBA" id="ARBA00022848"/>
    </source>
</evidence>
<dbReference type="PRINTS" id="PR00385">
    <property type="entry name" value="P450"/>
</dbReference>
<evidence type="ECO:0000313" key="16">
    <source>
        <dbReference type="EnsemblMetazoa" id="MESCA001742-PA"/>
    </source>
</evidence>
<dbReference type="Proteomes" id="UP000015102">
    <property type="component" value="Unassembled WGS sequence"/>
</dbReference>
<dbReference type="InterPro" id="IPR050196">
    <property type="entry name" value="Cytochrome_P450_Monoox"/>
</dbReference>
<dbReference type="Gene3D" id="1.10.630.10">
    <property type="entry name" value="Cytochrome P450"/>
    <property type="match status" value="1"/>
</dbReference>
<dbReference type="InterPro" id="IPR002403">
    <property type="entry name" value="Cyt_P450_E_grp-IV"/>
</dbReference>
<evidence type="ECO:0000256" key="3">
    <source>
        <dbReference type="ARBA" id="ARBA00004174"/>
    </source>
</evidence>
<comment type="function">
    <text evidence="2">May be involved in the metabolism of insect hormones and in the breakdown of synthetic insecticides.</text>
</comment>
<dbReference type="GO" id="GO:0004497">
    <property type="term" value="F:monooxygenase activity"/>
    <property type="evidence" value="ECO:0007669"/>
    <property type="project" value="UniProtKB-KW"/>
</dbReference>
<dbReference type="PRINTS" id="PR00465">
    <property type="entry name" value="EP450IV"/>
</dbReference>
<dbReference type="InterPro" id="IPR036396">
    <property type="entry name" value="Cyt_P450_sf"/>
</dbReference>
<evidence type="ECO:0000313" key="17">
    <source>
        <dbReference type="Proteomes" id="UP000015102"/>
    </source>
</evidence>
<dbReference type="SUPFAM" id="SSF48264">
    <property type="entry name" value="Cytochrome P450"/>
    <property type="match status" value="1"/>
</dbReference>
<protein>
    <recommendedName>
        <fullName evidence="18">Cytochrome P450</fullName>
    </recommendedName>
</protein>
<reference evidence="16" key="2">
    <citation type="submission" date="2015-06" db="UniProtKB">
        <authorList>
            <consortium name="EnsemblMetazoa"/>
        </authorList>
    </citation>
    <scope>IDENTIFICATION</scope>
</reference>